<comment type="caution">
    <text evidence="3">The sequence shown here is derived from an EMBL/GenBank/DDBJ whole genome shotgun (WGS) entry which is preliminary data.</text>
</comment>
<dbReference type="InterPro" id="IPR013022">
    <property type="entry name" value="Xyl_isomerase-like_TIM-brl"/>
</dbReference>
<evidence type="ECO:0000313" key="3">
    <source>
        <dbReference type="EMBL" id="MCW1916407.1"/>
    </source>
</evidence>
<sequence>MKIGFNLLLWTGQLQEDQFHLLSSLKNAGYDGVELPIFAPDAAHYQKVGDALRDQGLRSTAVTVIPDAAHSPCSPEAAHRAAAVDYLKSIVDSCHAAGTEILMGPYHQPLGVFSGDPVTSDEWKHAAEVHRKVADYAQEAGVKLVIEWLNRFECYFITTMQQGADYAALVDHPNFTTMFDTFHANIEEKQPAESLRKHIKRVGHVHISENDRGTPGTGHAQIRESIAVLKEEGYNGWLTIEAFGRALPELAAATRVWRDLFPAPEEVYTKGIAYIKECLDS</sequence>
<protein>
    <submittedName>
        <fullName evidence="3">Sugar phosphate isomerase/epimerase</fullName>
    </submittedName>
</protein>
<gene>
    <name evidence="3" type="ORF">OJ996_22655</name>
</gene>
<proteinExistence type="predicted"/>
<dbReference type="Proteomes" id="UP001165653">
    <property type="component" value="Unassembled WGS sequence"/>
</dbReference>
<evidence type="ECO:0000259" key="2">
    <source>
        <dbReference type="Pfam" id="PF01261"/>
    </source>
</evidence>
<accession>A0ABT3G980</accession>
<dbReference type="Gene3D" id="3.20.20.150">
    <property type="entry name" value="Divalent-metal-dependent TIM barrel enzymes"/>
    <property type="match status" value="1"/>
</dbReference>
<dbReference type="SUPFAM" id="SSF51658">
    <property type="entry name" value="Xylose isomerase-like"/>
    <property type="match status" value="1"/>
</dbReference>
<evidence type="ECO:0000313" key="4">
    <source>
        <dbReference type="Proteomes" id="UP001165653"/>
    </source>
</evidence>
<reference evidence="3" key="1">
    <citation type="submission" date="2022-10" db="EMBL/GenBank/DDBJ databases">
        <title>Luteolibacter sp. GHJ8, whole genome shotgun sequencing project.</title>
        <authorList>
            <person name="Zhao G."/>
            <person name="Shen L."/>
        </authorList>
    </citation>
    <scope>NUCLEOTIDE SEQUENCE</scope>
    <source>
        <strain evidence="3">GHJ8</strain>
    </source>
</reference>
<evidence type="ECO:0000256" key="1">
    <source>
        <dbReference type="ARBA" id="ARBA00023235"/>
    </source>
</evidence>
<dbReference type="RefSeq" id="WP_264515983.1">
    <property type="nucleotide sequence ID" value="NZ_JAPDDR010000015.1"/>
</dbReference>
<organism evidence="3 4">
    <name type="scientific">Luteolibacter rhizosphaerae</name>
    <dbReference type="NCBI Taxonomy" id="2989719"/>
    <lineage>
        <taxon>Bacteria</taxon>
        <taxon>Pseudomonadati</taxon>
        <taxon>Verrucomicrobiota</taxon>
        <taxon>Verrucomicrobiia</taxon>
        <taxon>Verrucomicrobiales</taxon>
        <taxon>Verrucomicrobiaceae</taxon>
        <taxon>Luteolibacter</taxon>
    </lineage>
</organism>
<dbReference type="EMBL" id="JAPDDR010000015">
    <property type="protein sequence ID" value="MCW1916407.1"/>
    <property type="molecule type" value="Genomic_DNA"/>
</dbReference>
<dbReference type="PANTHER" id="PTHR43489:SF7">
    <property type="entry name" value="3-DEHYDRO-D-GULOSIDE 4-EPIMERASE-RELATED"/>
    <property type="match status" value="1"/>
</dbReference>
<keyword evidence="1 3" id="KW-0413">Isomerase</keyword>
<name>A0ABT3G980_9BACT</name>
<dbReference type="Pfam" id="PF01261">
    <property type="entry name" value="AP_endonuc_2"/>
    <property type="match status" value="1"/>
</dbReference>
<keyword evidence="4" id="KW-1185">Reference proteome</keyword>
<dbReference type="PANTHER" id="PTHR43489">
    <property type="entry name" value="ISOMERASE"/>
    <property type="match status" value="1"/>
</dbReference>
<feature type="domain" description="Xylose isomerase-like TIM barrel" evidence="2">
    <location>
        <begin position="25"/>
        <end position="277"/>
    </location>
</feature>
<dbReference type="GO" id="GO:0016853">
    <property type="term" value="F:isomerase activity"/>
    <property type="evidence" value="ECO:0007669"/>
    <property type="project" value="UniProtKB-KW"/>
</dbReference>
<dbReference type="InterPro" id="IPR036237">
    <property type="entry name" value="Xyl_isomerase-like_sf"/>
</dbReference>
<dbReference type="InterPro" id="IPR050417">
    <property type="entry name" value="Sugar_Epim/Isomerase"/>
</dbReference>